<dbReference type="InterPro" id="IPR030665">
    <property type="entry name" value="KaiC"/>
</dbReference>
<dbReference type="Proteomes" id="UP000805841">
    <property type="component" value="Unassembled WGS sequence"/>
</dbReference>
<evidence type="ECO:0000259" key="7">
    <source>
        <dbReference type="PROSITE" id="PS51146"/>
    </source>
</evidence>
<dbReference type="InterPro" id="IPR003593">
    <property type="entry name" value="AAA+_ATPase"/>
</dbReference>
<feature type="domain" description="KaiC" evidence="7">
    <location>
        <begin position="8"/>
        <end position="242"/>
    </location>
</feature>
<evidence type="ECO:0000313" key="8">
    <source>
        <dbReference type="EMBL" id="MBD1601093.1"/>
    </source>
</evidence>
<dbReference type="InterPro" id="IPR010624">
    <property type="entry name" value="KaiC_dom"/>
</dbReference>
<keyword evidence="5" id="KW-0418">Kinase</keyword>
<gene>
    <name evidence="8" type="ORF">HAQ05_20645</name>
</gene>
<dbReference type="PANTHER" id="PTHR42926">
    <property type="match status" value="1"/>
</dbReference>
<dbReference type="InterPro" id="IPR014774">
    <property type="entry name" value="KaiC-like_dom"/>
</dbReference>
<accession>A0ABR7Z6I3</accession>
<dbReference type="SUPFAM" id="SSF52540">
    <property type="entry name" value="P-loop containing nucleoside triphosphate hydrolases"/>
    <property type="match status" value="2"/>
</dbReference>
<dbReference type="InterPro" id="IPR051347">
    <property type="entry name" value="Circadian_clock_KaiC-rel"/>
</dbReference>
<dbReference type="InterPro" id="IPR027417">
    <property type="entry name" value="P-loop_NTPase"/>
</dbReference>
<dbReference type="PANTHER" id="PTHR42926:SF1">
    <property type="entry name" value="CIRCADIAN CLOCK OSCILLATOR PROTEIN KAIC 1"/>
    <property type="match status" value="1"/>
</dbReference>
<keyword evidence="6" id="KW-0378">Hydrolase</keyword>
<dbReference type="RefSeq" id="WP_190424013.1">
    <property type="nucleotide sequence ID" value="NZ_JAAOCA010000029.1"/>
</dbReference>
<evidence type="ECO:0000313" key="9">
    <source>
        <dbReference type="Proteomes" id="UP000805841"/>
    </source>
</evidence>
<evidence type="ECO:0000256" key="3">
    <source>
        <dbReference type="ARBA" id="ARBA00022679"/>
    </source>
</evidence>
<feature type="domain" description="KaiC" evidence="7">
    <location>
        <begin position="247"/>
        <end position="476"/>
    </location>
</feature>
<keyword evidence="3" id="KW-0808">Transferase</keyword>
<dbReference type="Pfam" id="PF06745">
    <property type="entry name" value="ATPase"/>
    <property type="match status" value="2"/>
</dbReference>
<evidence type="ECO:0000256" key="1">
    <source>
        <dbReference type="ARBA" id="ARBA00012513"/>
    </source>
</evidence>
<evidence type="ECO:0000256" key="4">
    <source>
        <dbReference type="ARBA" id="ARBA00022737"/>
    </source>
</evidence>
<dbReference type="PROSITE" id="PS51146">
    <property type="entry name" value="KAIC"/>
    <property type="match status" value="2"/>
</dbReference>
<reference evidence="8 9" key="1">
    <citation type="journal article" date="2020" name="Insects">
        <title>Bacteria Belonging to Pseudomonas typographi sp. nov. from the Bark Beetle Ips typographus Have Genomic Potential to Aid in the Host Ecology.</title>
        <authorList>
            <person name="Peral-Aranega E."/>
            <person name="Saati-Santamaria Z."/>
            <person name="Kolarik M."/>
            <person name="Rivas R."/>
            <person name="Garcia-Fraile P."/>
        </authorList>
    </citation>
    <scope>NUCLEOTIDE SEQUENCE [LARGE SCALE GENOMIC DNA]</scope>
    <source>
        <strain evidence="8 9">CA3A</strain>
    </source>
</reference>
<organism evidence="8 9">
    <name type="scientific">Pseudomonas typographi</name>
    <dbReference type="NCBI Taxonomy" id="2715964"/>
    <lineage>
        <taxon>Bacteria</taxon>
        <taxon>Pseudomonadati</taxon>
        <taxon>Pseudomonadota</taxon>
        <taxon>Gammaproteobacteria</taxon>
        <taxon>Pseudomonadales</taxon>
        <taxon>Pseudomonadaceae</taxon>
        <taxon>Pseudomonas</taxon>
    </lineage>
</organism>
<proteinExistence type="predicted"/>
<name>A0ABR7Z6I3_9PSED</name>
<comment type="caution">
    <text evidence="8">The sequence shown here is derived from an EMBL/GenBank/DDBJ whole genome shotgun (WGS) entry which is preliminary data.</text>
</comment>
<dbReference type="PIRSF" id="PIRSF039117">
    <property type="entry name" value="KaiC"/>
    <property type="match status" value="1"/>
</dbReference>
<keyword evidence="9" id="KW-1185">Reference proteome</keyword>
<dbReference type="EC" id="2.7.11.1" evidence="1"/>
<keyword evidence="4" id="KW-0677">Repeat</keyword>
<evidence type="ECO:0000256" key="5">
    <source>
        <dbReference type="ARBA" id="ARBA00022777"/>
    </source>
</evidence>
<protein>
    <recommendedName>
        <fullName evidence="1">non-specific serine/threonine protein kinase</fullName>
        <ecNumber evidence="1">2.7.11.1</ecNumber>
    </recommendedName>
</protein>
<dbReference type="SMART" id="SM00382">
    <property type="entry name" value="AAA"/>
    <property type="match status" value="2"/>
</dbReference>
<sequence>MSSKVTINRLATGVPGLDEVLGGGLPEFSFNLIAGPPGCGKTTLAHQMMFALATPEHPALFFSVLGEPPLKMLRYQQQFDFFNSDAINHSVRYINLADDTLSGNLDEVLRRIVTEVETYGPAFVFVDSFRSVVLATQTQDNPNNNLPQFVQQLGMLMTTWQATTFLIGEYFTEVDTNPVFTVADGLIWLRQSVQRNSVVRKMEIMKMRGQPTLPGLHTFRINTAGITVFAPAGMQQRSAPRPRPPGKRLQMGCARLDEMLGGGLPQGYSLLVAGPSGSGKSILAASFLAQGASEGETGVMAVFEQRPSHSQNSALARLVEEGKVGLVDSRAADLSIDETVQMILEEIHRLKATRVVIDSLSGFELALAPTFREDFRESLSRLVAALAQVGVSVLMTCELEDRYTDLRFSPYGTAFLTDAIIVQRYIEVQSRLLRMMAVVKVRASAHSDELREYHIDDQGIQIGERLKGLEGLLGGSPTQQCIPHAAPGEDHV</sequence>
<evidence type="ECO:0000256" key="6">
    <source>
        <dbReference type="ARBA" id="ARBA00022801"/>
    </source>
</evidence>
<dbReference type="EMBL" id="JAAOCA010000029">
    <property type="protein sequence ID" value="MBD1601093.1"/>
    <property type="molecule type" value="Genomic_DNA"/>
</dbReference>
<dbReference type="Gene3D" id="3.40.50.300">
    <property type="entry name" value="P-loop containing nucleotide triphosphate hydrolases"/>
    <property type="match status" value="2"/>
</dbReference>
<keyword evidence="2" id="KW-0597">Phosphoprotein</keyword>
<evidence type="ECO:0000256" key="2">
    <source>
        <dbReference type="ARBA" id="ARBA00022553"/>
    </source>
</evidence>